<dbReference type="AlphaFoldDB" id="A0A4S8PR00"/>
<dbReference type="PANTHER" id="PTHR12526">
    <property type="entry name" value="GLYCOSYLTRANSFERASE"/>
    <property type="match status" value="1"/>
</dbReference>
<protein>
    <submittedName>
        <fullName evidence="5">Glycosyltransferase family 4 protein</fullName>
    </submittedName>
</protein>
<keyword evidence="6" id="KW-1185">Reference proteome</keyword>
<dbReference type="EMBL" id="STGY01000083">
    <property type="protein sequence ID" value="THV33578.1"/>
    <property type="molecule type" value="Genomic_DNA"/>
</dbReference>
<dbReference type="OrthoDB" id="3318784at2"/>
<evidence type="ECO:0000256" key="1">
    <source>
        <dbReference type="ARBA" id="ARBA00022676"/>
    </source>
</evidence>
<sequence>MATVWRDRVMAEDRAQMKRVVMVVANGIEGDSRVQKSARSLAEQGLEVHLLGVTTGNRTEEYQHGDVHVLRLPIPKLPPPKRWADHAKHMRYPLAYHSWAEVTLAERRKRLGWIDVEALRYGRRMRVRRTRGVRTGPTSALAAQARGKLERSWLDLRTRQTAAALKFGRVPHPLISRLELWTRRTLTGARSWRAIDHVNRRFELALRGAILRLEPDVIHAHDIRPLGIAARVKIHLEREGKPVKIVYDAHEYIPGCDNFPPDQLAALSDYEREHIGFADEVVTVSPAIAEMLEREYDLERRPTVVLNAANRSCGDQDDADLEFPDVRAACGLDSETPLAVYCGGANPERNLEVIIEALTDLPEVHMAFIVNSLTSPYMKSLIELGDESGLADRLHLMTYVPYEVLPRFMSTADVGIHPMRTGILNHEVALPNKYFEYMHARLPLVVSDLPAMAAEIAELGHGEVFDPSEPASLAAALRKVISDKQAYQSAYRNPAVLDDRSWERQVERYCELYERLGCRPRHGAAVRLAQVEQRHAVDVARGIRGTIDCPDDVPLLAVYGELENEDALGTAVAALEKLPTGRLMTIHSIDGAEYPGLDERIRPVTRDGDPRELLAAADVGIVGTSVPEGQVPPAVYRFVQARTPVVVARSEAVERLFSHYRVGELYTADDPGSLAMAVEKALAGSYELAAAAADFRLGSATPWPPTGHREVRLGMGTANFAGQLSSFARALCQARPEVGVEIVTEGDARGYPADVRVDRATMFTESHQLEQVQRVASYTHLLIDAFRPAFGRLNGHDFGADLPMLRNMGMTTALLSHGSEVRRPREHLERHEWSAFRHAPDDLFQKLVTITGHNGEVARESGCPIYVTTPDLLDDLPEAVWAPLVVDVDFWQCSSPVMERAVPVVLHAPSRRWTKGTQEAMPVLSDLHERGVIEFRMLENVPHSRMREHIAAADIVIDQIGIGSYGTLGCEAMAAGRPVIAYIGETSAERYGPELPIVNATPPTLAEALFSLLEDRDRAREIGRASTRYARVVHDGRLTAAVLGRFLDGER</sequence>
<dbReference type="Gene3D" id="3.40.50.2000">
    <property type="entry name" value="Glycogen Phosphorylase B"/>
    <property type="match status" value="4"/>
</dbReference>
<reference evidence="6" key="1">
    <citation type="submission" date="2019-04" db="EMBL/GenBank/DDBJ databases">
        <title>Nocardioides xinjiangensis sp. nov.</title>
        <authorList>
            <person name="Liu S."/>
        </authorList>
    </citation>
    <scope>NUCLEOTIDE SEQUENCE [LARGE SCALE GENOMIC DNA]</scope>
    <source>
        <strain evidence="6">18</strain>
    </source>
</reference>
<dbReference type="GO" id="GO:0016757">
    <property type="term" value="F:glycosyltransferase activity"/>
    <property type="evidence" value="ECO:0007669"/>
    <property type="project" value="UniProtKB-KW"/>
</dbReference>
<dbReference type="CDD" id="cd03801">
    <property type="entry name" value="GT4_PimA-like"/>
    <property type="match status" value="1"/>
</dbReference>
<keyword evidence="1" id="KW-0328">Glycosyltransferase</keyword>
<dbReference type="Pfam" id="PF13439">
    <property type="entry name" value="Glyco_transf_4"/>
    <property type="match status" value="1"/>
</dbReference>
<evidence type="ECO:0000259" key="4">
    <source>
        <dbReference type="Pfam" id="PF13439"/>
    </source>
</evidence>
<gene>
    <name evidence="5" type="ORF">FAB82_25920</name>
</gene>
<feature type="domain" description="Glycosyl transferase family 1" evidence="3">
    <location>
        <begin position="327"/>
        <end position="490"/>
    </location>
</feature>
<dbReference type="PANTHER" id="PTHR12526:SF600">
    <property type="entry name" value="GLYCOSYL TRANSFERASE GROUP 1"/>
    <property type="match status" value="1"/>
</dbReference>
<evidence type="ECO:0000313" key="6">
    <source>
        <dbReference type="Proteomes" id="UP000308760"/>
    </source>
</evidence>
<proteinExistence type="predicted"/>
<dbReference type="SUPFAM" id="SSF53756">
    <property type="entry name" value="UDP-Glycosyltransferase/glycogen phosphorylase"/>
    <property type="match status" value="3"/>
</dbReference>
<evidence type="ECO:0000259" key="3">
    <source>
        <dbReference type="Pfam" id="PF00534"/>
    </source>
</evidence>
<reference evidence="5 6" key="2">
    <citation type="submission" date="2019-05" db="EMBL/GenBank/DDBJ databases">
        <title>Glycomyces buryatensis sp. nov.</title>
        <authorList>
            <person name="Nikitina E."/>
        </authorList>
    </citation>
    <scope>NUCLEOTIDE SEQUENCE [LARGE SCALE GENOMIC DNA]</scope>
    <source>
        <strain evidence="5 6">18</strain>
    </source>
</reference>
<dbReference type="InterPro" id="IPR028098">
    <property type="entry name" value="Glyco_trans_4-like_N"/>
</dbReference>
<name>A0A4S8PR00_9ACTN</name>
<dbReference type="InterPro" id="IPR001296">
    <property type="entry name" value="Glyco_trans_1"/>
</dbReference>
<accession>A0A4S8PR00</accession>
<feature type="domain" description="Glycosyltransferase subfamily 4-like N-terminal" evidence="4">
    <location>
        <begin position="200"/>
        <end position="307"/>
    </location>
</feature>
<organism evidence="5 6">
    <name type="scientific">Glycomyces buryatensis</name>
    <dbReference type="NCBI Taxonomy" id="2570927"/>
    <lineage>
        <taxon>Bacteria</taxon>
        <taxon>Bacillati</taxon>
        <taxon>Actinomycetota</taxon>
        <taxon>Actinomycetes</taxon>
        <taxon>Glycomycetales</taxon>
        <taxon>Glycomycetaceae</taxon>
        <taxon>Glycomyces</taxon>
    </lineage>
</organism>
<keyword evidence="2 5" id="KW-0808">Transferase</keyword>
<evidence type="ECO:0000313" key="5">
    <source>
        <dbReference type="EMBL" id="THV33578.1"/>
    </source>
</evidence>
<comment type="caution">
    <text evidence="5">The sequence shown here is derived from an EMBL/GenBank/DDBJ whole genome shotgun (WGS) entry which is preliminary data.</text>
</comment>
<dbReference type="Proteomes" id="UP000308760">
    <property type="component" value="Unassembled WGS sequence"/>
</dbReference>
<dbReference type="Pfam" id="PF00534">
    <property type="entry name" value="Glycos_transf_1"/>
    <property type="match status" value="1"/>
</dbReference>
<evidence type="ECO:0000256" key="2">
    <source>
        <dbReference type="ARBA" id="ARBA00022679"/>
    </source>
</evidence>